<protein>
    <submittedName>
        <fullName evidence="5">YfhL family 4Fe-4S dicluster ferredoxin</fullName>
    </submittedName>
</protein>
<sequence>MALLISERCINCDMCEPECPNQAIALGTKIYEIDPARCTECVGHYEAPTCQNVCPITHTIIQDPAWQETPEQLWEKFVQLYPTPFTAAD</sequence>
<proteinExistence type="predicted"/>
<keyword evidence="3" id="KW-0411">Iron-sulfur</keyword>
<dbReference type="NCBIfam" id="NF033683">
    <property type="entry name" value="di_4Fe-4S_YfhL"/>
    <property type="match status" value="1"/>
</dbReference>
<dbReference type="Pfam" id="PF12838">
    <property type="entry name" value="Fer4_7"/>
    <property type="match status" value="1"/>
</dbReference>
<dbReference type="InterPro" id="IPR047927">
    <property type="entry name" value="YfhL-like"/>
</dbReference>
<dbReference type="SUPFAM" id="SSF54862">
    <property type="entry name" value="4Fe-4S ferredoxins"/>
    <property type="match status" value="1"/>
</dbReference>
<gene>
    <name evidence="5" type="ORF">HH682_04975</name>
</gene>
<dbReference type="Proteomes" id="UP000790096">
    <property type="component" value="Unassembled WGS sequence"/>
</dbReference>
<organism evidence="5 6">
    <name type="scientific">Rosenbergiella gaditana</name>
    <dbReference type="NCBI Taxonomy" id="2726987"/>
    <lineage>
        <taxon>Bacteria</taxon>
        <taxon>Pseudomonadati</taxon>
        <taxon>Pseudomonadota</taxon>
        <taxon>Gammaproteobacteria</taxon>
        <taxon>Enterobacterales</taxon>
        <taxon>Erwiniaceae</taxon>
        <taxon>Rosenbergiella</taxon>
    </lineage>
</organism>
<evidence type="ECO:0000313" key="6">
    <source>
        <dbReference type="Proteomes" id="UP000790096"/>
    </source>
</evidence>
<reference evidence="5 6" key="1">
    <citation type="submission" date="2020-04" db="EMBL/GenBank/DDBJ databases">
        <title>Genome sequencing of Rosenbergiella species.</title>
        <authorList>
            <person name="Alvarez-Perez S."/>
            <person name="Lievens B."/>
        </authorList>
    </citation>
    <scope>NUCLEOTIDE SEQUENCE [LARGE SCALE GENOMIC DNA]</scope>
    <source>
        <strain evidence="5 6">S61</strain>
    </source>
</reference>
<keyword evidence="6" id="KW-1185">Reference proteome</keyword>
<evidence type="ECO:0000313" key="5">
    <source>
        <dbReference type="EMBL" id="MBT0723804.1"/>
    </source>
</evidence>
<keyword evidence="1" id="KW-0479">Metal-binding</keyword>
<keyword evidence="2" id="KW-0408">Iron</keyword>
<accession>A0ABS5SUL5</accession>
<dbReference type="InterPro" id="IPR017900">
    <property type="entry name" value="4Fe4S_Fe_S_CS"/>
</dbReference>
<evidence type="ECO:0000256" key="1">
    <source>
        <dbReference type="ARBA" id="ARBA00022723"/>
    </source>
</evidence>
<dbReference type="Gene3D" id="3.30.70.20">
    <property type="match status" value="1"/>
</dbReference>
<name>A0ABS5SUL5_9GAMM</name>
<evidence type="ECO:0000259" key="4">
    <source>
        <dbReference type="PROSITE" id="PS51379"/>
    </source>
</evidence>
<evidence type="ECO:0000256" key="3">
    <source>
        <dbReference type="ARBA" id="ARBA00023014"/>
    </source>
</evidence>
<dbReference type="PROSITE" id="PS00198">
    <property type="entry name" value="4FE4S_FER_1"/>
    <property type="match status" value="1"/>
</dbReference>
<dbReference type="PROSITE" id="PS51379">
    <property type="entry name" value="4FE4S_FER_2"/>
    <property type="match status" value="1"/>
</dbReference>
<dbReference type="EMBL" id="JABBFR010000005">
    <property type="protein sequence ID" value="MBT0723804.1"/>
    <property type="molecule type" value="Genomic_DNA"/>
</dbReference>
<evidence type="ECO:0000256" key="2">
    <source>
        <dbReference type="ARBA" id="ARBA00023004"/>
    </source>
</evidence>
<comment type="caution">
    <text evidence="5">The sequence shown here is derived from an EMBL/GenBank/DDBJ whole genome shotgun (WGS) entry which is preliminary data.</text>
</comment>
<dbReference type="RefSeq" id="WP_214236511.1">
    <property type="nucleotide sequence ID" value="NZ_JABBFR010000005.1"/>
</dbReference>
<dbReference type="InterPro" id="IPR017896">
    <property type="entry name" value="4Fe4S_Fe-S-bd"/>
</dbReference>
<feature type="domain" description="4Fe-4S ferredoxin-type" evidence="4">
    <location>
        <begin position="1"/>
        <end position="29"/>
    </location>
</feature>